<evidence type="ECO:0000256" key="4">
    <source>
        <dbReference type="ARBA" id="ARBA00022723"/>
    </source>
</evidence>
<dbReference type="SUPFAM" id="SSF55486">
    <property type="entry name" value="Metalloproteases ('zincins'), catalytic domain"/>
    <property type="match status" value="1"/>
</dbReference>
<evidence type="ECO:0000259" key="8">
    <source>
        <dbReference type="SMART" id="SM00235"/>
    </source>
</evidence>
<evidence type="ECO:0000256" key="3">
    <source>
        <dbReference type="ARBA" id="ARBA00022670"/>
    </source>
</evidence>
<comment type="caution">
    <text evidence="9">The sequence shown here is derived from an EMBL/GenBank/DDBJ whole genome shotgun (WGS) entry which is preliminary data.</text>
</comment>
<keyword evidence="6" id="KW-0378">Hydrolase</keyword>
<comment type="subcellular location">
    <subcellularLocation>
        <location evidence="1">Secreted</location>
    </subcellularLocation>
</comment>
<dbReference type="AlphaFoldDB" id="A0A939J784"/>
<dbReference type="Pfam" id="PF00413">
    <property type="entry name" value="Peptidase_M10"/>
    <property type="match status" value="1"/>
</dbReference>
<dbReference type="CDD" id="cd04277">
    <property type="entry name" value="ZnMc_serralysin_like"/>
    <property type="match status" value="1"/>
</dbReference>
<dbReference type="GO" id="GO:0005509">
    <property type="term" value="F:calcium ion binding"/>
    <property type="evidence" value="ECO:0007669"/>
    <property type="project" value="InterPro"/>
</dbReference>
<dbReference type="InterPro" id="IPR034033">
    <property type="entry name" value="Serralysin-like"/>
</dbReference>
<dbReference type="SUPFAM" id="SSF51120">
    <property type="entry name" value="beta-Roll"/>
    <property type="match status" value="1"/>
</dbReference>
<proteinExistence type="predicted"/>
<keyword evidence="4" id="KW-0479">Metal-binding</keyword>
<gene>
    <name evidence="9" type="ORF">J0X15_01965</name>
</gene>
<dbReference type="InterPro" id="IPR011049">
    <property type="entry name" value="Serralysin-like_metalloprot_C"/>
</dbReference>
<dbReference type="Gene3D" id="2.150.10.10">
    <property type="entry name" value="Serralysin-like metalloprotease, C-terminal"/>
    <property type="match status" value="1"/>
</dbReference>
<evidence type="ECO:0000256" key="1">
    <source>
        <dbReference type="ARBA" id="ARBA00004613"/>
    </source>
</evidence>
<keyword evidence="2" id="KW-0964">Secreted</keyword>
<evidence type="ECO:0000256" key="2">
    <source>
        <dbReference type="ARBA" id="ARBA00022525"/>
    </source>
</evidence>
<evidence type="ECO:0000256" key="7">
    <source>
        <dbReference type="ARBA" id="ARBA00022833"/>
    </source>
</evidence>
<evidence type="ECO:0000256" key="6">
    <source>
        <dbReference type="ARBA" id="ARBA00022801"/>
    </source>
</evidence>
<dbReference type="RefSeq" id="WP_206937804.1">
    <property type="nucleotide sequence ID" value="NZ_JAFLNF010000001.1"/>
</dbReference>
<dbReference type="InterPro" id="IPR024079">
    <property type="entry name" value="MetalloPept_cat_dom_sf"/>
</dbReference>
<dbReference type="InterPro" id="IPR013858">
    <property type="entry name" value="Peptidase_M10B_C"/>
</dbReference>
<feature type="domain" description="Peptidase metallopeptidase" evidence="8">
    <location>
        <begin position="33"/>
        <end position="205"/>
    </location>
</feature>
<dbReference type="InterPro" id="IPR006026">
    <property type="entry name" value="Peptidase_Metallo"/>
</dbReference>
<dbReference type="EMBL" id="JAFLNF010000001">
    <property type="protein sequence ID" value="MBO0343971.1"/>
    <property type="molecule type" value="Genomic_DNA"/>
</dbReference>
<evidence type="ECO:0000256" key="5">
    <source>
        <dbReference type="ARBA" id="ARBA00022737"/>
    </source>
</evidence>
<reference evidence="9" key="1">
    <citation type="submission" date="2021-03" db="EMBL/GenBank/DDBJ databases">
        <title>Roseibium sp. CAU 1637 isolated from Incheon.</title>
        <authorList>
            <person name="Kim W."/>
        </authorList>
    </citation>
    <scope>NUCLEOTIDE SEQUENCE</scope>
    <source>
        <strain evidence="9">CAU 1637</strain>
    </source>
</reference>
<dbReference type="InterPro" id="IPR001818">
    <property type="entry name" value="Pept_M10_metallopeptidase"/>
</dbReference>
<dbReference type="Pfam" id="PF08548">
    <property type="entry name" value="Peptidase_M10_C"/>
    <property type="match status" value="1"/>
</dbReference>
<protein>
    <submittedName>
        <fullName evidence="9">M10 family metallopeptidase</fullName>
    </submittedName>
</protein>
<dbReference type="GO" id="GO:0031012">
    <property type="term" value="C:extracellular matrix"/>
    <property type="evidence" value="ECO:0007669"/>
    <property type="project" value="InterPro"/>
</dbReference>
<accession>A0A939J784</accession>
<organism evidence="9 10">
    <name type="scientific">Roseibium limicola</name>
    <dbReference type="NCBI Taxonomy" id="2816037"/>
    <lineage>
        <taxon>Bacteria</taxon>
        <taxon>Pseudomonadati</taxon>
        <taxon>Pseudomonadota</taxon>
        <taxon>Alphaproteobacteria</taxon>
        <taxon>Hyphomicrobiales</taxon>
        <taxon>Stappiaceae</taxon>
        <taxon>Roseibium</taxon>
    </lineage>
</organism>
<dbReference type="Proteomes" id="UP000664779">
    <property type="component" value="Unassembled WGS sequence"/>
</dbReference>
<keyword evidence="7" id="KW-0862">Zinc</keyword>
<sequence>MSHLQDTGVESALGSSSLANSSLNEIITQLNRGNSSWNSASPITFSFYEELPNYAVGSREYAGFEAFNTSQVELAHLALSTWSDVADITFWEVTSSSSKVTFANSSTLAEYSAAHAYMPSYGSWGGDVWVNSALDYNMTPEIGGYGFKVLVHEIGHAIGQPHPGSYNAGYTPLSYANNAAYAEDSQQYTIMSYWDESNTGADFDGYSPQTPMLHDVLAIQEKYGADISVRVGDTVYGFNSNTNSPIFDFDQNGHPVLCIWDAGGNDTLDLSGFATSSIVNLNAGAFSSAAGMVSNISIAYGATIENAVTGAGDDIIIGNEASNRVDGGTGIDAFCLDLLEKDAKAFLFTDGRIVVASEQGVDQLVNIEVVSFVDVDLSLGGAETHSLLEYAASYDDIADTFGTDVDQIYQHLVTYGIDEERSVEFSAMDYIASHQDLIDAFGADIEAGARHYIEYGRFEERETTFDSEAYLLEHSELQGVVDAGLSLAQYFIEH</sequence>
<dbReference type="SMART" id="SM00235">
    <property type="entry name" value="ZnMc"/>
    <property type="match status" value="1"/>
</dbReference>
<name>A0A939J784_9HYPH</name>
<dbReference type="GO" id="GO:0005615">
    <property type="term" value="C:extracellular space"/>
    <property type="evidence" value="ECO:0007669"/>
    <property type="project" value="InterPro"/>
</dbReference>
<dbReference type="GO" id="GO:0006508">
    <property type="term" value="P:proteolysis"/>
    <property type="evidence" value="ECO:0007669"/>
    <property type="project" value="UniProtKB-KW"/>
</dbReference>
<dbReference type="GO" id="GO:0004222">
    <property type="term" value="F:metalloendopeptidase activity"/>
    <property type="evidence" value="ECO:0007669"/>
    <property type="project" value="InterPro"/>
</dbReference>
<keyword evidence="5" id="KW-0677">Repeat</keyword>
<dbReference type="Gene3D" id="3.40.390.10">
    <property type="entry name" value="Collagenase (Catalytic Domain)"/>
    <property type="match status" value="1"/>
</dbReference>
<keyword evidence="3" id="KW-0645">Protease</keyword>
<evidence type="ECO:0000313" key="10">
    <source>
        <dbReference type="Proteomes" id="UP000664779"/>
    </source>
</evidence>
<keyword evidence="10" id="KW-1185">Reference proteome</keyword>
<evidence type="ECO:0000313" key="9">
    <source>
        <dbReference type="EMBL" id="MBO0343971.1"/>
    </source>
</evidence>
<dbReference type="GO" id="GO:0008270">
    <property type="term" value="F:zinc ion binding"/>
    <property type="evidence" value="ECO:0007669"/>
    <property type="project" value="InterPro"/>
</dbReference>